<evidence type="ECO:0000256" key="1">
    <source>
        <dbReference type="ARBA" id="ARBA00010790"/>
    </source>
</evidence>
<dbReference type="EMBL" id="PQXH01000294">
    <property type="protein sequence ID" value="TGO07288.1"/>
    <property type="molecule type" value="Genomic_DNA"/>
</dbReference>
<proteinExistence type="inferred from homology"/>
<dbReference type="PANTHER" id="PTHR11552">
    <property type="entry name" value="GLUCOSE-METHANOL-CHOLINE GMC OXIDOREDUCTASE"/>
    <property type="match status" value="1"/>
</dbReference>
<dbReference type="InterPro" id="IPR012132">
    <property type="entry name" value="GMC_OxRdtase"/>
</dbReference>
<dbReference type="PANTHER" id="PTHR11552:SF210">
    <property type="entry name" value="GLUCOSE-METHANOL-CHOLINE OXIDOREDUCTASE N-TERMINAL DOMAIN-CONTAINING PROTEIN-RELATED"/>
    <property type="match status" value="1"/>
</dbReference>
<comment type="similarity">
    <text evidence="1">Belongs to the GMC oxidoreductase family.</text>
</comment>
<dbReference type="Proteomes" id="UP000297777">
    <property type="component" value="Unassembled WGS sequence"/>
</dbReference>
<dbReference type="Pfam" id="PF05834">
    <property type="entry name" value="Lycopene_cycl"/>
    <property type="match status" value="1"/>
</dbReference>
<protein>
    <submittedName>
        <fullName evidence="2">Uncharacterized protein</fullName>
    </submittedName>
</protein>
<evidence type="ECO:0000313" key="3">
    <source>
        <dbReference type="Proteomes" id="UP000297777"/>
    </source>
</evidence>
<name>A0A4Z1E9K3_9HELO</name>
<dbReference type="GO" id="GO:0016491">
    <property type="term" value="F:oxidoreductase activity"/>
    <property type="evidence" value="ECO:0007669"/>
    <property type="project" value="TreeGrafter"/>
</dbReference>
<sequence>METVTVADFLRDPFDVLIVGGGTAGLVLAARLSEDPRTRVGVIEAGLSRIGDPNVDLPARAAMMISNPEYDWNFRSVPQAGTKEKVYHIPRGKMLGGSSGINFLAYA</sequence>
<comment type="caution">
    <text evidence="2">The sequence shown here is derived from an EMBL/GenBank/DDBJ whole genome shotgun (WGS) entry which is preliminary data.</text>
</comment>
<dbReference type="InterPro" id="IPR036188">
    <property type="entry name" value="FAD/NAD-bd_sf"/>
</dbReference>
<accession>A0A4Z1E9K3</accession>
<reference evidence="2 3" key="1">
    <citation type="submission" date="2017-12" db="EMBL/GenBank/DDBJ databases">
        <title>Comparative genomics of Botrytis spp.</title>
        <authorList>
            <person name="Valero-Jimenez C.A."/>
            <person name="Tapia P."/>
            <person name="Veloso J."/>
            <person name="Silva-Moreno E."/>
            <person name="Staats M."/>
            <person name="Valdes J.H."/>
            <person name="Van Kan J.A.L."/>
        </authorList>
    </citation>
    <scope>NUCLEOTIDE SEQUENCE [LARGE SCALE GENOMIC DNA]</scope>
    <source>
        <strain evidence="2 3">Bt9001</strain>
    </source>
</reference>
<dbReference type="GO" id="GO:0050660">
    <property type="term" value="F:flavin adenine dinucleotide binding"/>
    <property type="evidence" value="ECO:0007669"/>
    <property type="project" value="InterPro"/>
</dbReference>
<keyword evidence="3" id="KW-1185">Reference proteome</keyword>
<gene>
    <name evidence="2" type="ORF">BTUL_0296g00040</name>
</gene>
<evidence type="ECO:0000313" key="2">
    <source>
        <dbReference type="EMBL" id="TGO07288.1"/>
    </source>
</evidence>
<dbReference type="OrthoDB" id="269227at2759"/>
<dbReference type="AlphaFoldDB" id="A0A4Z1E9K3"/>
<dbReference type="SUPFAM" id="SSF51905">
    <property type="entry name" value="FAD/NAD(P)-binding domain"/>
    <property type="match status" value="1"/>
</dbReference>
<dbReference type="Gene3D" id="3.30.560.10">
    <property type="entry name" value="Glucose Oxidase, domain 3"/>
    <property type="match status" value="1"/>
</dbReference>
<organism evidence="2 3">
    <name type="scientific">Botrytis tulipae</name>
    <dbReference type="NCBI Taxonomy" id="87230"/>
    <lineage>
        <taxon>Eukaryota</taxon>
        <taxon>Fungi</taxon>
        <taxon>Dikarya</taxon>
        <taxon>Ascomycota</taxon>
        <taxon>Pezizomycotina</taxon>
        <taxon>Leotiomycetes</taxon>
        <taxon>Helotiales</taxon>
        <taxon>Sclerotiniaceae</taxon>
        <taxon>Botrytis</taxon>
    </lineage>
</organism>
<dbReference type="Gene3D" id="3.50.50.60">
    <property type="entry name" value="FAD/NAD(P)-binding domain"/>
    <property type="match status" value="1"/>
</dbReference>